<organism evidence="1 2">
    <name type="scientific">Flavobacterium pisciphilum</name>
    <dbReference type="NCBI Taxonomy" id="2893755"/>
    <lineage>
        <taxon>Bacteria</taxon>
        <taxon>Pseudomonadati</taxon>
        <taxon>Bacteroidota</taxon>
        <taxon>Flavobacteriia</taxon>
        <taxon>Flavobacteriales</taxon>
        <taxon>Flavobacteriaceae</taxon>
        <taxon>Flavobacterium</taxon>
    </lineage>
</organism>
<evidence type="ECO:0000313" key="2">
    <source>
        <dbReference type="Proteomes" id="UP001430919"/>
    </source>
</evidence>
<evidence type="ECO:0000313" key="1">
    <source>
        <dbReference type="EMBL" id="MCC9072458.1"/>
    </source>
</evidence>
<name>A0ABS8MUI5_9FLAO</name>
<comment type="caution">
    <text evidence="1">The sequence shown here is derived from an EMBL/GenBank/DDBJ whole genome shotgun (WGS) entry which is preliminary data.</text>
</comment>
<dbReference type="RefSeq" id="WP_229989287.1">
    <property type="nucleotide sequence ID" value="NZ_JAJJMO010000001.1"/>
</dbReference>
<gene>
    <name evidence="1" type="ORF">LNQ49_12780</name>
</gene>
<reference evidence="1" key="1">
    <citation type="submission" date="2021-11" db="EMBL/GenBank/DDBJ databases">
        <title>Description of novel Flavobacterium species.</title>
        <authorList>
            <person name="Saticioglu I.B."/>
            <person name="Ay H."/>
            <person name="Altun S."/>
            <person name="Duman M."/>
        </authorList>
    </citation>
    <scope>NUCLEOTIDE SEQUENCE</scope>
    <source>
        <strain evidence="1">F-65</strain>
    </source>
</reference>
<protein>
    <submittedName>
        <fullName evidence="1">Uncharacterized protein</fullName>
    </submittedName>
</protein>
<dbReference type="Proteomes" id="UP001430919">
    <property type="component" value="Unassembled WGS sequence"/>
</dbReference>
<proteinExistence type="predicted"/>
<accession>A0ABS8MUI5</accession>
<keyword evidence="2" id="KW-1185">Reference proteome</keyword>
<sequence>MSIETFKQAAAKLFASTTHQILWANVENPNQEFFTSENTGRLSLKKDEKLTKFERPEEKVIIEASTSEKKELNANDTITKIKAATSLEDIKEFENDERKSVKSVYGWKVNQLTAGTTSAVTGNGNKDTDNQK</sequence>
<dbReference type="EMBL" id="JAJJMO010000001">
    <property type="protein sequence ID" value="MCC9072458.1"/>
    <property type="molecule type" value="Genomic_DNA"/>
</dbReference>